<evidence type="ECO:0000256" key="7">
    <source>
        <dbReference type="ARBA" id="ARBA00023136"/>
    </source>
</evidence>
<keyword evidence="11" id="KW-1185">Reference proteome</keyword>
<protein>
    <recommendedName>
        <fullName evidence="12">Iron complex transport system permease protein</fullName>
    </recommendedName>
</protein>
<dbReference type="GO" id="GO:0005886">
    <property type="term" value="C:plasma membrane"/>
    <property type="evidence" value="ECO:0007669"/>
    <property type="project" value="UniProtKB-SubCell"/>
</dbReference>
<evidence type="ECO:0000256" key="9">
    <source>
        <dbReference type="SAM" id="Phobius"/>
    </source>
</evidence>
<dbReference type="CDD" id="cd06550">
    <property type="entry name" value="TM_ABC_iron-siderophores_like"/>
    <property type="match status" value="1"/>
</dbReference>
<feature type="transmembrane region" description="Helical" evidence="9">
    <location>
        <begin position="122"/>
        <end position="141"/>
    </location>
</feature>
<comment type="similarity">
    <text evidence="2">Belongs to the binding-protein-dependent transport system permease family. FecCD subfamily.</text>
</comment>
<dbReference type="SUPFAM" id="SSF81345">
    <property type="entry name" value="ABC transporter involved in vitamin B12 uptake, BtuC"/>
    <property type="match status" value="1"/>
</dbReference>
<evidence type="ECO:0000313" key="11">
    <source>
        <dbReference type="Proteomes" id="UP000265916"/>
    </source>
</evidence>
<dbReference type="AlphaFoldDB" id="A0A3A1YK02"/>
<name>A0A3A1YK02_9GAMM</name>
<dbReference type="GO" id="GO:0022857">
    <property type="term" value="F:transmembrane transporter activity"/>
    <property type="evidence" value="ECO:0007669"/>
    <property type="project" value="InterPro"/>
</dbReference>
<accession>A0A3A1YK02</accession>
<dbReference type="PANTHER" id="PTHR30472:SF19">
    <property type="entry name" value="PETROBACTIN IMPORT SYSTEM PERMEASE PROTEIN YCLO"/>
    <property type="match status" value="1"/>
</dbReference>
<dbReference type="Gene3D" id="1.10.3470.10">
    <property type="entry name" value="ABC transporter involved in vitamin B12 uptake, BtuC"/>
    <property type="match status" value="1"/>
</dbReference>
<feature type="region of interest" description="Disordered" evidence="8">
    <location>
        <begin position="1"/>
        <end position="54"/>
    </location>
</feature>
<evidence type="ECO:0000256" key="2">
    <source>
        <dbReference type="ARBA" id="ARBA00007935"/>
    </source>
</evidence>
<feature type="transmembrane region" description="Helical" evidence="9">
    <location>
        <begin position="90"/>
        <end position="110"/>
    </location>
</feature>
<feature type="transmembrane region" description="Helical" evidence="9">
    <location>
        <begin position="212"/>
        <end position="233"/>
    </location>
</feature>
<dbReference type="Pfam" id="PF01032">
    <property type="entry name" value="FecCD"/>
    <property type="match status" value="1"/>
</dbReference>
<evidence type="ECO:0000313" key="10">
    <source>
        <dbReference type="EMBL" id="RIY37528.1"/>
    </source>
</evidence>
<feature type="transmembrane region" description="Helical" evidence="9">
    <location>
        <begin position="253"/>
        <end position="274"/>
    </location>
</feature>
<comment type="subcellular location">
    <subcellularLocation>
        <location evidence="1">Cell membrane</location>
        <topology evidence="1">Multi-pass membrane protein</topology>
    </subcellularLocation>
</comment>
<dbReference type="RefSeq" id="WP_119531510.1">
    <property type="nucleotide sequence ID" value="NZ_JBHSSP010000001.1"/>
</dbReference>
<sequence length="399" mass="44331">MVKEDDKLSRVGHYGSQSSSQSSSQSDDQSNNQSNSSNSCNNLSNNQSNTTNNSEANLENKVSAGAKTSPYTEQAALLQRKNKRQSLCRTWILVLIALSSIITYLCWGGIPKNSFVFNMRWHSVVAIILTGAAIGASSMVFQAIVNNRIITPSILGLDSLYVLIQTCIVFVAGAEKLTDMNQTVLFLISLAVMLVFSFLLFKIMLRRSNHNVFFILLLSIVFGTLFSSFNTFMGTLLDPGEFLAVQSIGYASFQAINTQVLTVSAIFLGVTFVLIWRCSKYLDVIALGKDTAVNLGIDYYRLTWRLLFLVVICVAVSTALVGPVTFLGLLVMNLILQYIPSFRYRLLIPACIFLSIAVLVLGQILVQRLFSFTTTISIIINFLGGCYFIFLLIRQQRKW</sequence>
<organism evidence="10 11">
    <name type="scientific">Psittacicella hinzii</name>
    <dbReference type="NCBI Taxonomy" id="2028575"/>
    <lineage>
        <taxon>Bacteria</taxon>
        <taxon>Pseudomonadati</taxon>
        <taxon>Pseudomonadota</taxon>
        <taxon>Gammaproteobacteria</taxon>
        <taxon>Pasteurellales</taxon>
        <taxon>Psittacicellaceae</taxon>
        <taxon>Psittacicella</taxon>
    </lineage>
</organism>
<gene>
    <name evidence="10" type="ORF">CKF58_04775</name>
</gene>
<evidence type="ECO:0000256" key="8">
    <source>
        <dbReference type="SAM" id="MobiDB-lite"/>
    </source>
</evidence>
<keyword evidence="6 9" id="KW-1133">Transmembrane helix</keyword>
<evidence type="ECO:0008006" key="12">
    <source>
        <dbReference type="Google" id="ProtNLM"/>
    </source>
</evidence>
<evidence type="ECO:0000256" key="5">
    <source>
        <dbReference type="ARBA" id="ARBA00022692"/>
    </source>
</evidence>
<evidence type="ECO:0000256" key="6">
    <source>
        <dbReference type="ARBA" id="ARBA00022989"/>
    </source>
</evidence>
<dbReference type="Proteomes" id="UP000265916">
    <property type="component" value="Unassembled WGS sequence"/>
</dbReference>
<feature type="compositionally biased region" description="Low complexity" evidence="8">
    <location>
        <begin position="16"/>
        <end position="54"/>
    </location>
</feature>
<evidence type="ECO:0000256" key="3">
    <source>
        <dbReference type="ARBA" id="ARBA00022448"/>
    </source>
</evidence>
<proteinExistence type="inferred from homology"/>
<dbReference type="PANTHER" id="PTHR30472">
    <property type="entry name" value="FERRIC ENTEROBACTIN TRANSPORT SYSTEM PERMEASE PROTEIN"/>
    <property type="match status" value="1"/>
</dbReference>
<evidence type="ECO:0000256" key="4">
    <source>
        <dbReference type="ARBA" id="ARBA00022475"/>
    </source>
</evidence>
<dbReference type="EMBL" id="NRJG01000084">
    <property type="protein sequence ID" value="RIY37528.1"/>
    <property type="molecule type" value="Genomic_DNA"/>
</dbReference>
<feature type="transmembrane region" description="Helical" evidence="9">
    <location>
        <begin position="153"/>
        <end position="172"/>
    </location>
</feature>
<feature type="transmembrane region" description="Helical" evidence="9">
    <location>
        <begin position="372"/>
        <end position="393"/>
    </location>
</feature>
<keyword evidence="4" id="KW-1003">Cell membrane</keyword>
<feature type="transmembrane region" description="Helical" evidence="9">
    <location>
        <begin position="346"/>
        <end position="366"/>
    </location>
</feature>
<dbReference type="InterPro" id="IPR037294">
    <property type="entry name" value="ABC_BtuC-like"/>
</dbReference>
<dbReference type="InterPro" id="IPR000522">
    <property type="entry name" value="ABC_transptr_permease_BtuC"/>
</dbReference>
<feature type="transmembrane region" description="Helical" evidence="9">
    <location>
        <begin position="306"/>
        <end position="334"/>
    </location>
</feature>
<feature type="transmembrane region" description="Helical" evidence="9">
    <location>
        <begin position="184"/>
        <end position="205"/>
    </location>
</feature>
<comment type="caution">
    <text evidence="10">The sequence shown here is derived from an EMBL/GenBank/DDBJ whole genome shotgun (WGS) entry which is preliminary data.</text>
</comment>
<dbReference type="GO" id="GO:0033214">
    <property type="term" value="P:siderophore-iron import into cell"/>
    <property type="evidence" value="ECO:0007669"/>
    <property type="project" value="TreeGrafter"/>
</dbReference>
<dbReference type="OrthoDB" id="9796260at2"/>
<keyword evidence="3" id="KW-0813">Transport</keyword>
<keyword evidence="7 9" id="KW-0472">Membrane</keyword>
<reference evidence="10 11" key="1">
    <citation type="submission" date="2017-08" db="EMBL/GenBank/DDBJ databases">
        <title>Reclassification of Bisgaard taxon 37 and 44.</title>
        <authorList>
            <person name="Christensen H."/>
        </authorList>
    </citation>
    <scope>NUCLEOTIDE SEQUENCE [LARGE SCALE GENOMIC DNA]</scope>
    <source>
        <strain evidence="10 11">111</strain>
    </source>
</reference>
<keyword evidence="5 9" id="KW-0812">Transmembrane</keyword>
<evidence type="ECO:0000256" key="1">
    <source>
        <dbReference type="ARBA" id="ARBA00004651"/>
    </source>
</evidence>